<dbReference type="HOGENOM" id="CLU_010194_2_1_6"/>
<dbReference type="Proteomes" id="UP000001982">
    <property type="component" value="Chromosome"/>
</dbReference>
<proteinExistence type="inferred from homology"/>
<dbReference type="KEGG" id="sdn:Sden_3371"/>
<dbReference type="InterPro" id="IPR020904">
    <property type="entry name" value="Sc_DH/Rdtase_CS"/>
</dbReference>
<dbReference type="STRING" id="318161.Sden_3371"/>
<evidence type="ECO:0000313" key="4">
    <source>
        <dbReference type="Proteomes" id="UP000001982"/>
    </source>
</evidence>
<dbReference type="PROSITE" id="PS00061">
    <property type="entry name" value="ADH_SHORT"/>
    <property type="match status" value="1"/>
</dbReference>
<sequence>MRIMITGATSGIGKALTLAYAQAGHQIIACGRNHEKLNELAAVSPNIETLCFDLSEYGSYPSLSPEQVPLDLLMLNAGDCEYIDDALAFDAKRFEKIININLISVAYCLQAWLPQIKPMGRLVLISSSAQFLPLSRAEAYGASKAALTYLGRTLAIDLAKHQIQVTLVHPGFVDTPLTKRNRFAMPMLITSEQAATNIILGLEKGQSEIAFPKLFIFLIRCLAILPQGLWRRLALRMSS</sequence>
<dbReference type="PANTHER" id="PTHR44196">
    <property type="entry name" value="DEHYDROGENASE/REDUCTASE SDR FAMILY MEMBER 7B"/>
    <property type="match status" value="1"/>
</dbReference>
<organism evidence="3 4">
    <name type="scientific">Shewanella denitrificans (strain OS217 / ATCC BAA-1090 / DSM 15013)</name>
    <dbReference type="NCBI Taxonomy" id="318161"/>
    <lineage>
        <taxon>Bacteria</taxon>
        <taxon>Pseudomonadati</taxon>
        <taxon>Pseudomonadota</taxon>
        <taxon>Gammaproteobacteria</taxon>
        <taxon>Alteromonadales</taxon>
        <taxon>Shewanellaceae</taxon>
        <taxon>Shewanella</taxon>
    </lineage>
</organism>
<dbReference type="Gene3D" id="3.40.50.720">
    <property type="entry name" value="NAD(P)-binding Rossmann-like Domain"/>
    <property type="match status" value="1"/>
</dbReference>
<evidence type="ECO:0000256" key="2">
    <source>
        <dbReference type="ARBA" id="ARBA00023002"/>
    </source>
</evidence>
<dbReference type="SUPFAM" id="SSF51735">
    <property type="entry name" value="NAD(P)-binding Rossmann-fold domains"/>
    <property type="match status" value="1"/>
</dbReference>
<evidence type="ECO:0000256" key="1">
    <source>
        <dbReference type="ARBA" id="ARBA00006484"/>
    </source>
</evidence>
<dbReference type="GO" id="GO:0016491">
    <property type="term" value="F:oxidoreductase activity"/>
    <property type="evidence" value="ECO:0007669"/>
    <property type="project" value="UniProtKB-KW"/>
</dbReference>
<gene>
    <name evidence="3" type="ordered locus">Sden_3371</name>
</gene>
<dbReference type="PANTHER" id="PTHR44196:SF1">
    <property type="entry name" value="DEHYDROGENASE_REDUCTASE SDR FAMILY MEMBER 7B"/>
    <property type="match status" value="1"/>
</dbReference>
<dbReference type="AlphaFoldDB" id="Q12IS9"/>
<dbReference type="InterPro" id="IPR002347">
    <property type="entry name" value="SDR_fam"/>
</dbReference>
<dbReference type="eggNOG" id="COG0300">
    <property type="taxonomic scope" value="Bacteria"/>
</dbReference>
<name>Q12IS9_SHEDO</name>
<dbReference type="OrthoDB" id="335726at2"/>
<keyword evidence="2" id="KW-0560">Oxidoreductase</keyword>
<reference evidence="3 4" key="1">
    <citation type="submission" date="2006-03" db="EMBL/GenBank/DDBJ databases">
        <title>Complete sequence of Shewanella denitrificans OS217.</title>
        <authorList>
            <consortium name="US DOE Joint Genome Institute"/>
            <person name="Copeland A."/>
            <person name="Lucas S."/>
            <person name="Lapidus A."/>
            <person name="Barry K."/>
            <person name="Detter J.C."/>
            <person name="Glavina del Rio T."/>
            <person name="Hammon N."/>
            <person name="Israni S."/>
            <person name="Dalin E."/>
            <person name="Tice H."/>
            <person name="Pitluck S."/>
            <person name="Brettin T."/>
            <person name="Bruce D."/>
            <person name="Han C."/>
            <person name="Tapia R."/>
            <person name="Gilna P."/>
            <person name="Kiss H."/>
            <person name="Schmutz J."/>
            <person name="Larimer F."/>
            <person name="Land M."/>
            <person name="Hauser L."/>
            <person name="Kyrpides N."/>
            <person name="Lykidis A."/>
            <person name="Richardson P."/>
        </authorList>
    </citation>
    <scope>NUCLEOTIDE SEQUENCE [LARGE SCALE GENOMIC DNA]</scope>
    <source>
        <strain evidence="4">OS217 / ATCC BAA-1090 / DSM 15013</strain>
    </source>
</reference>
<dbReference type="PRINTS" id="PR00081">
    <property type="entry name" value="GDHRDH"/>
</dbReference>
<accession>Q12IS9</accession>
<dbReference type="Pfam" id="PF00106">
    <property type="entry name" value="adh_short"/>
    <property type="match status" value="1"/>
</dbReference>
<evidence type="ECO:0000313" key="3">
    <source>
        <dbReference type="EMBL" id="ABE56647.1"/>
    </source>
</evidence>
<keyword evidence="4" id="KW-1185">Reference proteome</keyword>
<protein>
    <submittedName>
        <fullName evidence="3">Short-chain dehydrogenase/reductase SDR</fullName>
    </submittedName>
</protein>
<dbReference type="RefSeq" id="WP_011497789.1">
    <property type="nucleotide sequence ID" value="NC_007954.1"/>
</dbReference>
<dbReference type="EMBL" id="CP000302">
    <property type="protein sequence ID" value="ABE56647.1"/>
    <property type="molecule type" value="Genomic_DNA"/>
</dbReference>
<comment type="similarity">
    <text evidence="1">Belongs to the short-chain dehydrogenases/reductases (SDR) family.</text>
</comment>
<dbReference type="InterPro" id="IPR036291">
    <property type="entry name" value="NAD(P)-bd_dom_sf"/>
</dbReference>
<dbReference type="GO" id="GO:0016020">
    <property type="term" value="C:membrane"/>
    <property type="evidence" value="ECO:0007669"/>
    <property type="project" value="TreeGrafter"/>
</dbReference>